<accession>A0A0M7AHR7</accession>
<dbReference type="SUPFAM" id="SSF51735">
    <property type="entry name" value="NAD(P)-binding Rossmann-fold domains"/>
    <property type="match status" value="1"/>
</dbReference>
<dbReference type="AlphaFoldDB" id="A0A0M7AHR7"/>
<evidence type="ECO:0000259" key="4">
    <source>
        <dbReference type="Pfam" id="PF22725"/>
    </source>
</evidence>
<dbReference type="InterPro" id="IPR036291">
    <property type="entry name" value="NAD(P)-bd_dom_sf"/>
</dbReference>
<proteinExistence type="inferred from homology"/>
<dbReference type="EC" id="1.1.99.28" evidence="5"/>
<evidence type="ECO:0000256" key="1">
    <source>
        <dbReference type="ARBA" id="ARBA00010928"/>
    </source>
</evidence>
<keyword evidence="6" id="KW-1185">Reference proteome</keyword>
<dbReference type="Proteomes" id="UP000053235">
    <property type="component" value="Unassembled WGS sequence"/>
</dbReference>
<protein>
    <submittedName>
        <fullName evidence="5">Glucose--fructose oxidoreductase</fullName>
        <ecNumber evidence="5">1.1.99.28</ecNumber>
    </submittedName>
</protein>
<dbReference type="EMBL" id="CXWD01000018">
    <property type="protein sequence ID" value="CTQ74685.1"/>
    <property type="molecule type" value="Genomic_DNA"/>
</dbReference>
<evidence type="ECO:0000256" key="2">
    <source>
        <dbReference type="ARBA" id="ARBA00023002"/>
    </source>
</evidence>
<feature type="domain" description="Gfo/Idh/MocA-like oxidoreductase N-terminal" evidence="3">
    <location>
        <begin position="7"/>
        <end position="115"/>
    </location>
</feature>
<name>A0A0M7AHR7_9HYPH</name>
<evidence type="ECO:0000259" key="3">
    <source>
        <dbReference type="Pfam" id="PF01408"/>
    </source>
</evidence>
<dbReference type="InterPro" id="IPR055170">
    <property type="entry name" value="GFO_IDH_MocA-like_dom"/>
</dbReference>
<reference evidence="6" key="1">
    <citation type="submission" date="2015-07" db="EMBL/GenBank/DDBJ databases">
        <authorList>
            <person name="Rodrigo-Torres Lidia"/>
            <person name="Arahal R.David."/>
        </authorList>
    </citation>
    <scope>NUCLEOTIDE SEQUENCE [LARGE SCALE GENOMIC DNA]</scope>
    <source>
        <strain evidence="6">CECT 5112</strain>
    </source>
</reference>
<organism evidence="5 6">
    <name type="scientific">Roseibium alexandrii</name>
    <dbReference type="NCBI Taxonomy" id="388408"/>
    <lineage>
        <taxon>Bacteria</taxon>
        <taxon>Pseudomonadati</taxon>
        <taxon>Pseudomonadota</taxon>
        <taxon>Alphaproteobacteria</taxon>
        <taxon>Hyphomicrobiales</taxon>
        <taxon>Stappiaceae</taxon>
        <taxon>Roseibium</taxon>
    </lineage>
</organism>
<dbReference type="PANTHER" id="PTHR22604:SF105">
    <property type="entry name" value="TRANS-1,2-DIHYDROBENZENE-1,2-DIOL DEHYDROGENASE"/>
    <property type="match status" value="1"/>
</dbReference>
<dbReference type="OrthoDB" id="9815825at2"/>
<comment type="similarity">
    <text evidence="1">Belongs to the Gfo/Idh/MocA family.</text>
</comment>
<dbReference type="STRING" id="388408.LAX5112_03937"/>
<gene>
    <name evidence="5" type="primary">gfo</name>
    <name evidence="5" type="ORF">LAX5112_03937</name>
</gene>
<dbReference type="PANTHER" id="PTHR22604">
    <property type="entry name" value="OXIDOREDUCTASES"/>
    <property type="match status" value="1"/>
</dbReference>
<sequence>MSGAKQIRWGVLSTAKIGREKVIPGIMSSRTGHVAAIASRGLERAQHAANQLGIAKAYGTYEDLLADPDIDAIYNPLPNHLHVPLTLQAADAGKHVLCEKPVALNAGEARQLLSAQEGRLIAEAFMVRAHPQWIRARDLVRSGDLGELKAIQGFFSYFNADPANIRNNADIGGGALLDIGCYTMLAGRYFFDAEPQRVVAMIDRDPEFETDRTTSAMLDFRQGRHLSFTVSTQLTPHQRFQLVGTKKRLELLIPVNAPQGGATELRLDGGSKLGDGSAVTETIAPCDQYAEMADVFGRAILGETPLPYGVEDAIQNMTILDALFQSAKEGGWVSLSQST</sequence>
<dbReference type="InterPro" id="IPR050984">
    <property type="entry name" value="Gfo/Idh/MocA_domain"/>
</dbReference>
<dbReference type="InterPro" id="IPR000683">
    <property type="entry name" value="Gfo/Idh/MocA-like_OxRdtase_N"/>
</dbReference>
<evidence type="ECO:0000313" key="6">
    <source>
        <dbReference type="Proteomes" id="UP000053235"/>
    </source>
</evidence>
<dbReference type="SUPFAM" id="SSF55347">
    <property type="entry name" value="Glyceraldehyde-3-phosphate dehydrogenase-like, C-terminal domain"/>
    <property type="match status" value="1"/>
</dbReference>
<dbReference type="RefSeq" id="WP_055673244.1">
    <property type="nucleotide sequence ID" value="NZ_CXWD01000018.1"/>
</dbReference>
<evidence type="ECO:0000313" key="5">
    <source>
        <dbReference type="EMBL" id="CTQ74685.1"/>
    </source>
</evidence>
<dbReference type="Gene3D" id="3.40.50.720">
    <property type="entry name" value="NAD(P)-binding Rossmann-like Domain"/>
    <property type="match status" value="1"/>
</dbReference>
<feature type="domain" description="GFO/IDH/MocA-like oxidoreductase" evidence="4">
    <location>
        <begin position="134"/>
        <end position="249"/>
    </location>
</feature>
<dbReference type="Gene3D" id="3.30.360.10">
    <property type="entry name" value="Dihydrodipicolinate Reductase, domain 2"/>
    <property type="match status" value="1"/>
</dbReference>
<dbReference type="Pfam" id="PF01408">
    <property type="entry name" value="GFO_IDH_MocA"/>
    <property type="match status" value="1"/>
</dbReference>
<dbReference type="GO" id="GO:0047061">
    <property type="term" value="F:glucose-fructose oxidoreductase activity"/>
    <property type="evidence" value="ECO:0007669"/>
    <property type="project" value="UniProtKB-EC"/>
</dbReference>
<dbReference type="GO" id="GO:0000166">
    <property type="term" value="F:nucleotide binding"/>
    <property type="evidence" value="ECO:0007669"/>
    <property type="project" value="InterPro"/>
</dbReference>
<dbReference type="Pfam" id="PF22725">
    <property type="entry name" value="GFO_IDH_MocA_C3"/>
    <property type="match status" value="1"/>
</dbReference>
<keyword evidence="2 5" id="KW-0560">Oxidoreductase</keyword>